<evidence type="ECO:0000256" key="1">
    <source>
        <dbReference type="ARBA" id="ARBA00010894"/>
    </source>
</evidence>
<dbReference type="Pfam" id="PF02325">
    <property type="entry name" value="CCB3_YggT"/>
    <property type="match status" value="2"/>
</dbReference>
<dbReference type="STRING" id="233100.SAMN05216526_1233"/>
<dbReference type="PANTHER" id="PTHR33219:SF14">
    <property type="entry name" value="PROTEIN COFACTOR ASSEMBLY OF COMPLEX C SUBUNIT B CCB3, CHLOROPLASTIC-RELATED"/>
    <property type="match status" value="1"/>
</dbReference>
<keyword evidence="2" id="KW-0472">Membrane</keyword>
<feature type="transmembrane region" description="Helical" evidence="2">
    <location>
        <begin position="95"/>
        <end position="120"/>
    </location>
</feature>
<evidence type="ECO:0000313" key="4">
    <source>
        <dbReference type="Proteomes" id="UP000223759"/>
    </source>
</evidence>
<evidence type="ECO:0000313" key="3">
    <source>
        <dbReference type="EMBL" id="SIT70095.1"/>
    </source>
</evidence>
<dbReference type="RefSeq" id="WP_076755621.1">
    <property type="nucleotide sequence ID" value="NZ_CP023018.1"/>
</dbReference>
<keyword evidence="4" id="KW-1185">Reference proteome</keyword>
<feature type="transmembrane region" description="Helical" evidence="2">
    <location>
        <begin position="162"/>
        <end position="181"/>
    </location>
</feature>
<reference evidence="3 4" key="1">
    <citation type="submission" date="2017-01" db="EMBL/GenBank/DDBJ databases">
        <authorList>
            <person name="Mah S.A."/>
            <person name="Swanson W.J."/>
            <person name="Moy G.W."/>
            <person name="Vacquier V.D."/>
        </authorList>
    </citation>
    <scope>NUCLEOTIDE SEQUENCE [LARGE SCALE GENOMIC DNA]</scope>
    <source>
        <strain evidence="3 4">M9</strain>
    </source>
</reference>
<feature type="transmembrane region" description="Helical" evidence="2">
    <location>
        <begin position="12"/>
        <end position="31"/>
    </location>
</feature>
<dbReference type="PANTHER" id="PTHR33219">
    <property type="entry name" value="YLMG HOMOLOG PROTEIN 2, CHLOROPLASTIC"/>
    <property type="match status" value="1"/>
</dbReference>
<organism evidence="3 4">
    <name type="scientific">Ectothiorhodosinus mongolicus</name>
    <dbReference type="NCBI Taxonomy" id="233100"/>
    <lineage>
        <taxon>Bacteria</taxon>
        <taxon>Pseudomonadati</taxon>
        <taxon>Pseudomonadota</taxon>
        <taxon>Gammaproteobacteria</taxon>
        <taxon>Chromatiales</taxon>
        <taxon>Ectothiorhodospiraceae</taxon>
        <taxon>Ectothiorhodosinus</taxon>
    </lineage>
</organism>
<name>A0A1R3VZU2_9GAMM</name>
<dbReference type="AlphaFoldDB" id="A0A1R3VZU2"/>
<evidence type="ECO:0000256" key="2">
    <source>
        <dbReference type="SAM" id="Phobius"/>
    </source>
</evidence>
<dbReference type="EMBL" id="FTPK01000002">
    <property type="protein sequence ID" value="SIT70095.1"/>
    <property type="molecule type" value="Genomic_DNA"/>
</dbReference>
<dbReference type="GO" id="GO:0016020">
    <property type="term" value="C:membrane"/>
    <property type="evidence" value="ECO:0007669"/>
    <property type="project" value="InterPro"/>
</dbReference>
<dbReference type="InterPro" id="IPR003425">
    <property type="entry name" value="CCB3/YggT"/>
</dbReference>
<proteinExistence type="inferred from homology"/>
<protein>
    <submittedName>
        <fullName evidence="3">YggT family protein</fullName>
    </submittedName>
</protein>
<comment type="similarity">
    <text evidence="1">Belongs to the YggT family.</text>
</comment>
<gene>
    <name evidence="3" type="ORF">SAMN05216526_1233</name>
</gene>
<accession>A0A1R3VZU2</accession>
<dbReference type="Proteomes" id="UP000223759">
    <property type="component" value="Unassembled WGS sequence"/>
</dbReference>
<keyword evidence="2" id="KW-0812">Transmembrane</keyword>
<sequence length="184" mass="19978">MPSALQNVSEFLLGTLLGLYVIAMVLRMLFGLSRADYYNPISQFIVTITNPPLLLMRRLVPSIGRFDSSALLLALALKMLEIGLIAGMHGVSVPIAGLLVVSLIAIVRLVIWIYIISIIVQAVMSWFQAGGGMGRNPVADLVFSLNYPILTPIRRVLPQMGMVDLSPLVAIIGLNVLLILINSL</sequence>
<keyword evidence="2" id="KW-1133">Transmembrane helix</keyword>
<dbReference type="OrthoDB" id="9806665at2"/>